<dbReference type="InterPro" id="IPR000357">
    <property type="entry name" value="HEAT"/>
</dbReference>
<evidence type="ECO:0000256" key="1">
    <source>
        <dbReference type="ARBA" id="ARBA00022737"/>
    </source>
</evidence>
<reference evidence="3 4" key="1">
    <citation type="submission" date="2024-08" db="EMBL/GenBank/DDBJ databases">
        <authorList>
            <person name="Cucini C."/>
            <person name="Frati F."/>
        </authorList>
    </citation>
    <scope>NUCLEOTIDE SEQUENCE [LARGE SCALE GENOMIC DNA]</scope>
</reference>
<dbReference type="PROSITE" id="PS50077">
    <property type="entry name" value="HEAT_REPEAT"/>
    <property type="match status" value="2"/>
</dbReference>
<keyword evidence="1" id="KW-0677">Repeat</keyword>
<dbReference type="InterPro" id="IPR011989">
    <property type="entry name" value="ARM-like"/>
</dbReference>
<accession>A0ABP1QSK1</accession>
<keyword evidence="4" id="KW-1185">Reference proteome</keyword>
<evidence type="ECO:0000313" key="4">
    <source>
        <dbReference type="Proteomes" id="UP001642540"/>
    </source>
</evidence>
<sequence length="703" mass="79627">MEQRPKRVSATIREGPISEGRVKQVADVLQDTFSCCGSESSCQHRKSLASDHRLNTLSWTRISEIPSDMMPFAMEAAVSGDSQEQDMLNRGGDDNLDDFQRAVLCLKSEHKTFAGANFDRFIKENGVRAMNEVWPLLKQELLKLGLDPEKEPDYHFHECSAKKFPFAVVELYHKGNGDGARQLLSLIFEFIPSEIPEISRYWGLCLEKLVESCNSSDVQKDIFPVIVERFAGKSGSVNAKIGACQLLRKLATRFNHEVIQKRLFPLFVNSLAKDKEPSVRTAAASSLSEMIHRMRNKDQALKLISALSQDPEPSVRASITDTIVHSVTLMNSRDPKNKTYLESVMQTIKILVKDAYVRGNIDLLVSFSNYMGRVCMTFSTADILKPRDVLWYLDAFLQLSRYDVKDLDSDNGREEDAMPTGFSNFRANMEFNRRHSIVEALISTKAPGQNEGNKVGQMNTAKAIAALRANTENKRLSIPFGGLPPSGCFRFYGPEFEKAHLCRANAAKEFYDFMLFARPIVDFRHGLHPLVVDLMHDARPEVRAAMAEKILPIMEYLGPEAALLHGEIVYILTDDDLDVIQALVPHIGRILKCLVAVNVLSPDRVTPKLVEIGGAILYCEERLNQTTYYTVHQTMLEQFSMLPFCIPGDYIYSNFVPALFHRLRHMRQIPCRMAAANAIVIFLRHCRRSAQREDIRKRIREET</sequence>
<dbReference type="InterPro" id="IPR021133">
    <property type="entry name" value="HEAT_type_2"/>
</dbReference>
<organism evidence="3 4">
    <name type="scientific">Orchesella dallaii</name>
    <dbReference type="NCBI Taxonomy" id="48710"/>
    <lineage>
        <taxon>Eukaryota</taxon>
        <taxon>Metazoa</taxon>
        <taxon>Ecdysozoa</taxon>
        <taxon>Arthropoda</taxon>
        <taxon>Hexapoda</taxon>
        <taxon>Collembola</taxon>
        <taxon>Entomobryomorpha</taxon>
        <taxon>Entomobryoidea</taxon>
        <taxon>Orchesellidae</taxon>
        <taxon>Orchesellinae</taxon>
        <taxon>Orchesella</taxon>
    </lineage>
</organism>
<dbReference type="EMBL" id="CAXLJM020000046">
    <property type="protein sequence ID" value="CAL8111217.1"/>
    <property type="molecule type" value="Genomic_DNA"/>
</dbReference>
<evidence type="ECO:0000313" key="3">
    <source>
        <dbReference type="EMBL" id="CAL8111217.1"/>
    </source>
</evidence>
<evidence type="ECO:0000256" key="2">
    <source>
        <dbReference type="PROSITE-ProRule" id="PRU00103"/>
    </source>
</evidence>
<feature type="repeat" description="HEAT" evidence="2">
    <location>
        <begin position="527"/>
        <end position="565"/>
    </location>
</feature>
<dbReference type="Proteomes" id="UP001642540">
    <property type="component" value="Unassembled WGS sequence"/>
</dbReference>
<comment type="caution">
    <text evidence="3">The sequence shown here is derived from an EMBL/GenBank/DDBJ whole genome shotgun (WGS) entry which is preliminary data.</text>
</comment>
<dbReference type="PANTHER" id="PTHR21467:SF0">
    <property type="entry name" value="SERINE_THREONINE-PROTEIN PHOSPHATASE 4 REGULATORY SUBUNIT 4"/>
    <property type="match status" value="1"/>
</dbReference>
<dbReference type="Pfam" id="PF02985">
    <property type="entry name" value="HEAT"/>
    <property type="match status" value="1"/>
</dbReference>
<proteinExistence type="predicted"/>
<feature type="repeat" description="HEAT" evidence="2">
    <location>
        <begin position="263"/>
        <end position="298"/>
    </location>
</feature>
<name>A0ABP1QSK1_9HEXA</name>
<dbReference type="Gene3D" id="1.25.10.10">
    <property type="entry name" value="Leucine-rich Repeat Variant"/>
    <property type="match status" value="2"/>
</dbReference>
<gene>
    <name evidence="3" type="ORF">ODALV1_LOCUS14838</name>
</gene>
<protein>
    <submittedName>
        <fullName evidence="3">Uncharacterized protein</fullName>
    </submittedName>
</protein>
<dbReference type="InterPro" id="IPR016024">
    <property type="entry name" value="ARM-type_fold"/>
</dbReference>
<dbReference type="PANTHER" id="PTHR21467">
    <property type="entry name" value="PROTEIN PHOSPHATASE 4 REGULATORY SUBUNIT 4 PPP4R4"/>
    <property type="match status" value="1"/>
</dbReference>
<dbReference type="InterPro" id="IPR039918">
    <property type="entry name" value="PPP4R4"/>
</dbReference>
<dbReference type="SUPFAM" id="SSF48371">
    <property type="entry name" value="ARM repeat"/>
    <property type="match status" value="1"/>
</dbReference>